<proteinExistence type="predicted"/>
<dbReference type="Proteomes" id="UP000254866">
    <property type="component" value="Unassembled WGS sequence"/>
</dbReference>
<keyword evidence="3" id="KW-1185">Reference proteome</keyword>
<evidence type="ECO:0000256" key="1">
    <source>
        <dbReference type="SAM" id="MobiDB-lite"/>
    </source>
</evidence>
<accession>A0A370TMH7</accession>
<dbReference type="AlphaFoldDB" id="A0A370TMH7"/>
<feature type="compositionally biased region" description="Acidic residues" evidence="1">
    <location>
        <begin position="292"/>
        <end position="301"/>
    </location>
</feature>
<sequence>MDCTTLAPIGLVPTSEMYSPVASRTINPGSVFDKLPVQVRNNIFGRCCLEWTGEMPAVIVAMRISPVAYGCLLDIFYGSNAFTLHAGNKWSLYGMSKYAVATIQTLEIIVCTCYLTDGSSNTWLTPLWYSPAKTGANNVRNIALIPAPLHRIIAPTERFPVPFSEMHDCPHPSLVLEHFVHKFPYFLTPFKNVREVHTLFSLWPWYNEDKGTEGLGILRKIVQKTVNILEVNVNIDEFRDATKPSVELGQLCMWKVDDDKDVLMDWSMVGENAIVHHEVDWECFIDWEGEQDVSGEQDGSDGLDRWDGHGGPDEQDGLGDQEMHDVPDEHEMLDAPDEHEIHDTLDEHEMLDAPGQQKVVKRKRKNENLQPCRRSKRLRS</sequence>
<evidence type="ECO:0000313" key="3">
    <source>
        <dbReference type="Proteomes" id="UP000254866"/>
    </source>
</evidence>
<reference evidence="2 3" key="1">
    <citation type="journal article" date="2018" name="IMA Fungus">
        <title>IMA Genome-F 9: Draft genome sequence of Annulohypoxylon stygium, Aspergillus mulundensis, Berkeleyomyces basicola (syn. Thielaviopsis basicola), Ceratocystis smalleyi, two Cercospora beticola strains, Coleophoma cylindrospora, Fusarium fracticaudum, Phialophora cf. hyalina, and Morchella septimelata.</title>
        <authorList>
            <person name="Wingfield B.D."/>
            <person name="Bills G.F."/>
            <person name="Dong Y."/>
            <person name="Huang W."/>
            <person name="Nel W.J."/>
            <person name="Swalarsk-Parry B.S."/>
            <person name="Vaghefi N."/>
            <person name="Wilken P.M."/>
            <person name="An Z."/>
            <person name="de Beer Z.W."/>
            <person name="De Vos L."/>
            <person name="Chen L."/>
            <person name="Duong T.A."/>
            <person name="Gao Y."/>
            <person name="Hammerbacher A."/>
            <person name="Kikkert J.R."/>
            <person name="Li Y."/>
            <person name="Li H."/>
            <person name="Li K."/>
            <person name="Li Q."/>
            <person name="Liu X."/>
            <person name="Ma X."/>
            <person name="Naidoo K."/>
            <person name="Pethybridge S.J."/>
            <person name="Sun J."/>
            <person name="Steenkamp E.T."/>
            <person name="van der Nest M.A."/>
            <person name="van Wyk S."/>
            <person name="Wingfield M.J."/>
            <person name="Xiong C."/>
            <person name="Yue Q."/>
            <person name="Zhang X."/>
        </authorList>
    </citation>
    <scope>NUCLEOTIDE SEQUENCE [LARGE SCALE GENOMIC DNA]</scope>
    <source>
        <strain evidence="2 3">BP 5553</strain>
    </source>
</reference>
<gene>
    <name evidence="2" type="ORF">BP5553_06067</name>
</gene>
<dbReference type="RefSeq" id="XP_031869371.1">
    <property type="nucleotide sequence ID" value="XM_032014690.1"/>
</dbReference>
<evidence type="ECO:0000313" key="2">
    <source>
        <dbReference type="EMBL" id="RDL36715.1"/>
    </source>
</evidence>
<dbReference type="GeneID" id="43598916"/>
<organism evidence="2 3">
    <name type="scientific">Venustampulla echinocandica</name>
    <dbReference type="NCBI Taxonomy" id="2656787"/>
    <lineage>
        <taxon>Eukaryota</taxon>
        <taxon>Fungi</taxon>
        <taxon>Dikarya</taxon>
        <taxon>Ascomycota</taxon>
        <taxon>Pezizomycotina</taxon>
        <taxon>Leotiomycetes</taxon>
        <taxon>Helotiales</taxon>
        <taxon>Pleuroascaceae</taxon>
        <taxon>Venustampulla</taxon>
    </lineage>
</organism>
<feature type="compositionally biased region" description="Basic and acidic residues" evidence="1">
    <location>
        <begin position="321"/>
        <end position="351"/>
    </location>
</feature>
<name>A0A370TMH7_9HELO</name>
<comment type="caution">
    <text evidence="2">The sequence shown here is derived from an EMBL/GenBank/DDBJ whole genome shotgun (WGS) entry which is preliminary data.</text>
</comment>
<feature type="compositionally biased region" description="Basic and acidic residues" evidence="1">
    <location>
        <begin position="302"/>
        <end position="312"/>
    </location>
</feature>
<feature type="region of interest" description="Disordered" evidence="1">
    <location>
        <begin position="292"/>
        <end position="380"/>
    </location>
</feature>
<dbReference type="EMBL" id="NPIC01000004">
    <property type="protein sequence ID" value="RDL36715.1"/>
    <property type="molecule type" value="Genomic_DNA"/>
</dbReference>
<protein>
    <submittedName>
        <fullName evidence="2">Uncharacterized protein</fullName>
    </submittedName>
</protein>